<dbReference type="Pfam" id="PF00106">
    <property type="entry name" value="adh_short"/>
    <property type="match status" value="1"/>
</dbReference>
<dbReference type="CDD" id="cd05325">
    <property type="entry name" value="carb_red_sniffer_like_SDR_c"/>
    <property type="match status" value="1"/>
</dbReference>
<evidence type="ECO:0000313" key="1">
    <source>
        <dbReference type="EMBL" id="CAJ0944152.1"/>
    </source>
</evidence>
<dbReference type="Gene3D" id="3.40.50.720">
    <property type="entry name" value="NAD(P)-binding Rossmann-like Domain"/>
    <property type="match status" value="1"/>
</dbReference>
<proteinExistence type="predicted"/>
<dbReference type="PRINTS" id="PR00081">
    <property type="entry name" value="GDHRDH"/>
</dbReference>
<dbReference type="Proteomes" id="UP001176940">
    <property type="component" value="Unassembled WGS sequence"/>
</dbReference>
<dbReference type="SUPFAM" id="SSF51735">
    <property type="entry name" value="NAD(P)-binding Rossmann-fold domains"/>
    <property type="match status" value="1"/>
</dbReference>
<dbReference type="PANTHER" id="PTHR43544">
    <property type="entry name" value="SHORT-CHAIN DEHYDROGENASE/REDUCTASE"/>
    <property type="match status" value="1"/>
</dbReference>
<dbReference type="PANTHER" id="PTHR43544:SF21">
    <property type="entry name" value="C-FACTOR"/>
    <property type="match status" value="1"/>
</dbReference>
<reference evidence="1" key="1">
    <citation type="submission" date="2023-07" db="EMBL/GenBank/DDBJ databases">
        <authorList>
            <person name="Stuckert A."/>
        </authorList>
    </citation>
    <scope>NUCLEOTIDE SEQUENCE</scope>
</reference>
<keyword evidence="2" id="KW-1185">Reference proteome</keyword>
<dbReference type="InterPro" id="IPR036291">
    <property type="entry name" value="NAD(P)-bd_dom_sf"/>
</dbReference>
<accession>A0ABN9LLZ5</accession>
<protein>
    <recommendedName>
        <fullName evidence="3">C-factor-like</fullName>
    </recommendedName>
</protein>
<dbReference type="EMBL" id="CAUEEQ010022132">
    <property type="protein sequence ID" value="CAJ0944152.1"/>
    <property type="molecule type" value="Genomic_DNA"/>
</dbReference>
<dbReference type="InterPro" id="IPR051468">
    <property type="entry name" value="Fungal_SecMetab_SDRs"/>
</dbReference>
<dbReference type="InterPro" id="IPR002347">
    <property type="entry name" value="SDR_fam"/>
</dbReference>
<name>A0ABN9LLZ5_9NEOB</name>
<gene>
    <name evidence="1" type="ORF">RIMI_LOCUS10275680</name>
</gene>
<sequence>MHKAAESLLQVLISSQITSLQSLTSHSEEEGNMAPARILITGCNRGIGYELVRQLIEQRNPPKQIIATCRDPSSRQNKKLIELAEKYPKVVVIKLEATDANSINEAVKEVEKHLNGAGLNLLINNAGIMPDSTLESADSADFANVYNTNVIGPFLLAKALLPFLQKAAVENHQLPLSCSKSAIINVSTLLGSIAKAPESFAAFPMLSYRCSKAALNMLSQCQSVGYKASGILCTSLHPGWVQTDLGGPNAPLTVEKSVEGIIKVLYSLSEKHSGILVDWEGNVVPW</sequence>
<evidence type="ECO:0008006" key="3">
    <source>
        <dbReference type="Google" id="ProtNLM"/>
    </source>
</evidence>
<organism evidence="1 2">
    <name type="scientific">Ranitomeya imitator</name>
    <name type="common">mimic poison frog</name>
    <dbReference type="NCBI Taxonomy" id="111125"/>
    <lineage>
        <taxon>Eukaryota</taxon>
        <taxon>Metazoa</taxon>
        <taxon>Chordata</taxon>
        <taxon>Craniata</taxon>
        <taxon>Vertebrata</taxon>
        <taxon>Euteleostomi</taxon>
        <taxon>Amphibia</taxon>
        <taxon>Batrachia</taxon>
        <taxon>Anura</taxon>
        <taxon>Neobatrachia</taxon>
        <taxon>Hyloidea</taxon>
        <taxon>Dendrobatidae</taxon>
        <taxon>Dendrobatinae</taxon>
        <taxon>Ranitomeya</taxon>
    </lineage>
</organism>
<evidence type="ECO:0000313" key="2">
    <source>
        <dbReference type="Proteomes" id="UP001176940"/>
    </source>
</evidence>
<comment type="caution">
    <text evidence="1">The sequence shown here is derived from an EMBL/GenBank/DDBJ whole genome shotgun (WGS) entry which is preliminary data.</text>
</comment>